<dbReference type="Gene3D" id="2.160.20.80">
    <property type="entry name" value="E3 ubiquitin-protein ligase SopA"/>
    <property type="match status" value="1"/>
</dbReference>
<feature type="region of interest" description="Disordered" evidence="1">
    <location>
        <begin position="263"/>
        <end position="283"/>
    </location>
</feature>
<accession>A0ABT4B6E9</accession>
<keyword evidence="4" id="KW-1185">Reference proteome</keyword>
<keyword evidence="2" id="KW-0472">Membrane</keyword>
<dbReference type="Pfam" id="PF00805">
    <property type="entry name" value="Pentapeptide"/>
    <property type="match status" value="2"/>
</dbReference>
<protein>
    <submittedName>
        <fullName evidence="3">Pentapeptide repeat-containing protein</fullName>
    </submittedName>
</protein>
<comment type="caution">
    <text evidence="3">The sequence shown here is derived from an EMBL/GenBank/DDBJ whole genome shotgun (WGS) entry which is preliminary data.</text>
</comment>
<dbReference type="PANTHER" id="PTHR14136:SF17">
    <property type="entry name" value="BTB_POZ DOMAIN-CONTAINING PROTEIN KCTD9"/>
    <property type="match status" value="1"/>
</dbReference>
<dbReference type="InterPro" id="IPR001646">
    <property type="entry name" value="5peptide_repeat"/>
</dbReference>
<reference evidence="3" key="1">
    <citation type="submission" date="2022-11" db="EMBL/GenBank/DDBJ databases">
        <authorList>
            <person name="Somphong A."/>
            <person name="Phongsopitanun W."/>
        </authorList>
    </citation>
    <scope>NUCLEOTIDE SEQUENCE</scope>
    <source>
        <strain evidence="3">Pm04-4</strain>
    </source>
</reference>
<sequence length="283" mass="30541">MAQQRDRHAQPGDWRQTAATLASVLSVLLVAAGLLYTNAANRDQLMLTERGQVTDRFTRAIDQIGSDKLDVRIGGIYALERLMRDSPDDGTRLIKVLLTFVREHALPSSGLTPDEPADRTSQSRTLASRSKVASDVQAALDVLGHHFNGSSGIRGLDLSGLDLTGVILVDAYLVEANLGGTDLSGAALIGADMRNAYLQYADLSEAILGGADLGGADLEFADLNDTWLVGANFAGVDLRPTYGLTDDHLRCIRVDDETVLTPRMERPMPDSHLSRACEESLVR</sequence>
<keyword evidence="2" id="KW-1133">Transmembrane helix</keyword>
<proteinExistence type="predicted"/>
<organism evidence="3 4">
    <name type="scientific">Paractinoplanes pyxinae</name>
    <dbReference type="NCBI Taxonomy" id="2997416"/>
    <lineage>
        <taxon>Bacteria</taxon>
        <taxon>Bacillati</taxon>
        <taxon>Actinomycetota</taxon>
        <taxon>Actinomycetes</taxon>
        <taxon>Micromonosporales</taxon>
        <taxon>Micromonosporaceae</taxon>
        <taxon>Paractinoplanes</taxon>
    </lineage>
</organism>
<gene>
    <name evidence="3" type="ORF">OWR29_25740</name>
</gene>
<feature type="transmembrane region" description="Helical" evidence="2">
    <location>
        <begin position="18"/>
        <end position="37"/>
    </location>
</feature>
<dbReference type="InterPro" id="IPR051082">
    <property type="entry name" value="Pentapeptide-BTB/POZ_domain"/>
</dbReference>
<evidence type="ECO:0000256" key="1">
    <source>
        <dbReference type="SAM" id="MobiDB-lite"/>
    </source>
</evidence>
<evidence type="ECO:0000313" key="4">
    <source>
        <dbReference type="Proteomes" id="UP001151002"/>
    </source>
</evidence>
<evidence type="ECO:0000256" key="2">
    <source>
        <dbReference type="SAM" id="Phobius"/>
    </source>
</evidence>
<dbReference type="PANTHER" id="PTHR14136">
    <property type="entry name" value="BTB_POZ DOMAIN-CONTAINING PROTEIN KCTD9"/>
    <property type="match status" value="1"/>
</dbReference>
<keyword evidence="2" id="KW-0812">Transmembrane</keyword>
<dbReference type="Proteomes" id="UP001151002">
    <property type="component" value="Unassembled WGS sequence"/>
</dbReference>
<dbReference type="RefSeq" id="WP_267565800.1">
    <property type="nucleotide sequence ID" value="NZ_JAPNTZ010000009.1"/>
</dbReference>
<dbReference type="SUPFAM" id="SSF141571">
    <property type="entry name" value="Pentapeptide repeat-like"/>
    <property type="match status" value="1"/>
</dbReference>
<evidence type="ECO:0000313" key="3">
    <source>
        <dbReference type="EMBL" id="MCY1141415.1"/>
    </source>
</evidence>
<name>A0ABT4B6E9_9ACTN</name>
<dbReference type="EMBL" id="JAPNTZ010000009">
    <property type="protein sequence ID" value="MCY1141415.1"/>
    <property type="molecule type" value="Genomic_DNA"/>
</dbReference>